<proteinExistence type="predicted"/>
<evidence type="ECO:0000313" key="2">
    <source>
        <dbReference type="EMBL" id="ETN79670.1"/>
    </source>
</evidence>
<evidence type="ECO:0000313" key="3">
    <source>
        <dbReference type="Proteomes" id="UP000053676"/>
    </source>
</evidence>
<dbReference type="OrthoDB" id="5875462at2759"/>
<sequence>MPRWHSAGGAISNGWRKFGLTLDVLPYVGNDLSSRWLVDVWVRREEQSPKAVFPGSMAGHVARHAEMDDTVALSSSCHTTPRSFSWTRTARHPAAMDARFARSRSVTRPRTSTEDGDEKKEMAAAAFREWLKRKASEPNTPRASPSREQISLHLKEDARHRMYNNWLHSRRFVQSPPTNGDTTPSSENAQRIS</sequence>
<dbReference type="AlphaFoldDB" id="W2TC88"/>
<dbReference type="OMA" id="SWTRTAR"/>
<gene>
    <name evidence="2" type="ORF">NECAME_09679</name>
</gene>
<feature type="compositionally biased region" description="Polar residues" evidence="1">
    <location>
        <begin position="175"/>
        <end position="193"/>
    </location>
</feature>
<keyword evidence="3" id="KW-1185">Reference proteome</keyword>
<feature type="region of interest" description="Disordered" evidence="1">
    <location>
        <begin position="96"/>
        <end position="120"/>
    </location>
</feature>
<accession>W2TC88</accession>
<protein>
    <submittedName>
        <fullName evidence="2">Uncharacterized protein</fullName>
    </submittedName>
</protein>
<feature type="region of interest" description="Disordered" evidence="1">
    <location>
        <begin position="169"/>
        <end position="193"/>
    </location>
</feature>
<name>W2TC88_NECAM</name>
<dbReference type="EMBL" id="KI659382">
    <property type="protein sequence ID" value="ETN79670.1"/>
    <property type="molecule type" value="Genomic_DNA"/>
</dbReference>
<feature type="compositionally biased region" description="Basic and acidic residues" evidence="1">
    <location>
        <begin position="111"/>
        <end position="120"/>
    </location>
</feature>
<dbReference type="KEGG" id="nai:NECAME_09679"/>
<reference evidence="3" key="1">
    <citation type="journal article" date="2014" name="Nat. Genet.">
        <title>Genome of the human hookworm Necator americanus.</title>
        <authorList>
            <person name="Tang Y.T."/>
            <person name="Gao X."/>
            <person name="Rosa B.A."/>
            <person name="Abubucker S."/>
            <person name="Hallsworth-Pepin K."/>
            <person name="Martin J."/>
            <person name="Tyagi R."/>
            <person name="Heizer E."/>
            <person name="Zhang X."/>
            <person name="Bhonagiri-Palsikar V."/>
            <person name="Minx P."/>
            <person name="Warren W.C."/>
            <person name="Wang Q."/>
            <person name="Zhan B."/>
            <person name="Hotez P.J."/>
            <person name="Sternberg P.W."/>
            <person name="Dougall A."/>
            <person name="Gaze S.T."/>
            <person name="Mulvenna J."/>
            <person name="Sotillo J."/>
            <person name="Ranganathan S."/>
            <person name="Rabelo E.M."/>
            <person name="Wilson R.K."/>
            <person name="Felgner P.L."/>
            <person name="Bethony J."/>
            <person name="Hawdon J.M."/>
            <person name="Gasser R.B."/>
            <person name="Loukas A."/>
            <person name="Mitreva M."/>
        </authorList>
    </citation>
    <scope>NUCLEOTIDE SEQUENCE [LARGE SCALE GENOMIC DNA]</scope>
</reference>
<dbReference type="Proteomes" id="UP000053676">
    <property type="component" value="Unassembled WGS sequence"/>
</dbReference>
<evidence type="ECO:0000256" key="1">
    <source>
        <dbReference type="SAM" id="MobiDB-lite"/>
    </source>
</evidence>
<organism evidence="2 3">
    <name type="scientific">Necator americanus</name>
    <name type="common">Human hookworm</name>
    <dbReference type="NCBI Taxonomy" id="51031"/>
    <lineage>
        <taxon>Eukaryota</taxon>
        <taxon>Metazoa</taxon>
        <taxon>Ecdysozoa</taxon>
        <taxon>Nematoda</taxon>
        <taxon>Chromadorea</taxon>
        <taxon>Rhabditida</taxon>
        <taxon>Rhabditina</taxon>
        <taxon>Rhabditomorpha</taxon>
        <taxon>Strongyloidea</taxon>
        <taxon>Ancylostomatidae</taxon>
        <taxon>Bunostominae</taxon>
        <taxon>Necator</taxon>
    </lineage>
</organism>